<accession>A0A4P6TTE5</accession>
<dbReference type="GO" id="GO:0006313">
    <property type="term" value="P:DNA transposition"/>
    <property type="evidence" value="ECO:0007669"/>
    <property type="project" value="InterPro"/>
</dbReference>
<keyword evidence="1" id="KW-0812">Transmembrane</keyword>
<protein>
    <submittedName>
        <fullName evidence="3">IS5 family transposase</fullName>
    </submittedName>
</protein>
<reference evidence="3 4" key="1">
    <citation type="submission" date="2018-08" db="EMBL/GenBank/DDBJ databases">
        <title>The complete genome sequence of Streptomyces seoulensis, a pioneer strain for nickel superoxide dismutase discovery.</title>
        <authorList>
            <person name="Shin J."/>
            <person name="Lee J.-S."/>
            <person name="Lee E.-J."/>
            <person name="Youn H.-D."/>
        </authorList>
    </citation>
    <scope>NUCLEOTIDE SEQUENCE [LARGE SCALE GENOMIC DNA]</scope>
    <source>
        <strain evidence="3 4">KCTC 9819</strain>
    </source>
</reference>
<feature type="transmembrane region" description="Helical" evidence="1">
    <location>
        <begin position="243"/>
        <end position="262"/>
    </location>
</feature>
<dbReference type="Proteomes" id="UP000292547">
    <property type="component" value="Chromosome"/>
</dbReference>
<dbReference type="Pfam" id="PF01609">
    <property type="entry name" value="DDE_Tnp_1"/>
    <property type="match status" value="1"/>
</dbReference>
<evidence type="ECO:0000259" key="2">
    <source>
        <dbReference type="Pfam" id="PF01609"/>
    </source>
</evidence>
<sequence>MPAVEAWAIEPLWVQFEALLPPHLETHPWGCHNPRIPDRIMFDKLVAKLVFGGSYEKHADQSCSATTMRTRRNEWIAAGVFAGLEQIVLETYDRVVGLDLADITVDGQITKAPCGGEVAGKSPVDRGKLGIKWSRMTDGRGIPLGCVVTGANRHDSPLLRPTLEKLGRFELALPEQITVHLDAGYDSTVTRKLLTDLGCEWRIQPKGVVIPINHTRRWVVERTNSWYSRGFNFTLSCTERRAVVINALLALMTAIIVIRRLIREAWTSQRWDTRPDRRP</sequence>
<name>A0A4P6TTE5_STRSO</name>
<feature type="domain" description="Transposase IS4-like" evidence="2">
    <location>
        <begin position="105"/>
        <end position="207"/>
    </location>
</feature>
<dbReference type="NCBIfam" id="NF033580">
    <property type="entry name" value="transpos_IS5_3"/>
    <property type="match status" value="1"/>
</dbReference>
<dbReference type="STRING" id="73044.GCA_000725795_04443"/>
<evidence type="ECO:0000313" key="3">
    <source>
        <dbReference type="EMBL" id="QBJ90705.1"/>
    </source>
</evidence>
<organism evidence="3 4">
    <name type="scientific">Streptomyces seoulensis</name>
    <dbReference type="NCBI Taxonomy" id="73044"/>
    <lineage>
        <taxon>Bacteria</taxon>
        <taxon>Bacillati</taxon>
        <taxon>Actinomycetota</taxon>
        <taxon>Actinomycetes</taxon>
        <taxon>Kitasatosporales</taxon>
        <taxon>Streptomycetaceae</taxon>
        <taxon>Streptomyces</taxon>
    </lineage>
</organism>
<dbReference type="GeneID" id="300099377"/>
<evidence type="ECO:0000313" key="4">
    <source>
        <dbReference type="Proteomes" id="UP000292547"/>
    </source>
</evidence>
<dbReference type="AlphaFoldDB" id="A0A4P6TTE5"/>
<dbReference type="GO" id="GO:0003677">
    <property type="term" value="F:DNA binding"/>
    <property type="evidence" value="ECO:0007669"/>
    <property type="project" value="InterPro"/>
</dbReference>
<dbReference type="PANTHER" id="PTHR30007:SF0">
    <property type="entry name" value="TRANSPOSASE"/>
    <property type="match status" value="1"/>
</dbReference>
<proteinExistence type="predicted"/>
<dbReference type="KEGG" id="sseo:D0Z67_10585"/>
<dbReference type="EMBL" id="CP032229">
    <property type="protein sequence ID" value="QBJ90705.1"/>
    <property type="molecule type" value="Genomic_DNA"/>
</dbReference>
<keyword evidence="1" id="KW-0472">Membrane</keyword>
<dbReference type="GO" id="GO:0004803">
    <property type="term" value="F:transposase activity"/>
    <property type="evidence" value="ECO:0007669"/>
    <property type="project" value="InterPro"/>
</dbReference>
<dbReference type="OrthoDB" id="3213859at2"/>
<gene>
    <name evidence="3" type="ORF">D0Z67_10585</name>
</gene>
<keyword evidence="4" id="KW-1185">Reference proteome</keyword>
<dbReference type="PANTHER" id="PTHR30007">
    <property type="entry name" value="PHP DOMAIN PROTEIN"/>
    <property type="match status" value="1"/>
</dbReference>
<keyword evidence="1" id="KW-1133">Transmembrane helix</keyword>
<evidence type="ECO:0000256" key="1">
    <source>
        <dbReference type="SAM" id="Phobius"/>
    </source>
</evidence>
<dbReference type="RefSeq" id="WP_031182582.1">
    <property type="nucleotide sequence ID" value="NZ_CP032229.1"/>
</dbReference>
<dbReference type="InterPro" id="IPR002559">
    <property type="entry name" value="Transposase_11"/>
</dbReference>